<dbReference type="SMART" id="SM00115">
    <property type="entry name" value="CASc"/>
    <property type="match status" value="1"/>
</dbReference>
<feature type="compositionally biased region" description="Basic and acidic residues" evidence="3">
    <location>
        <begin position="180"/>
        <end position="189"/>
    </location>
</feature>
<dbReference type="InterPro" id="IPR002398">
    <property type="entry name" value="Pept_C14"/>
</dbReference>
<evidence type="ECO:0000256" key="2">
    <source>
        <dbReference type="RuleBase" id="RU003971"/>
    </source>
</evidence>
<dbReference type="GO" id="GO:0004197">
    <property type="term" value="F:cysteine-type endopeptidase activity"/>
    <property type="evidence" value="ECO:0007669"/>
    <property type="project" value="InterPro"/>
</dbReference>
<dbReference type="InterPro" id="IPR033139">
    <property type="entry name" value="Caspase_cys_AS"/>
</dbReference>
<dbReference type="InterPro" id="IPR001309">
    <property type="entry name" value="Pept_C14_p20"/>
</dbReference>
<dbReference type="PANTHER" id="PTHR10454:SF232">
    <property type="entry name" value="AT03047P-RELATED"/>
    <property type="match status" value="1"/>
</dbReference>
<dbReference type="PANTHER" id="PTHR10454">
    <property type="entry name" value="CASPASE"/>
    <property type="match status" value="1"/>
</dbReference>
<feature type="region of interest" description="Disordered" evidence="3">
    <location>
        <begin position="99"/>
        <end position="141"/>
    </location>
</feature>
<evidence type="ECO:0000256" key="3">
    <source>
        <dbReference type="SAM" id="MobiDB-lite"/>
    </source>
</evidence>
<comment type="similarity">
    <text evidence="1 2">Belongs to the peptidase C14A family.</text>
</comment>
<protein>
    <recommendedName>
        <fullName evidence="8">Caspase-1</fullName>
    </recommendedName>
</protein>
<dbReference type="InterPro" id="IPR029030">
    <property type="entry name" value="Caspase-like_dom_sf"/>
</dbReference>
<dbReference type="InterPro" id="IPR011600">
    <property type="entry name" value="Pept_C14_caspase"/>
</dbReference>
<dbReference type="GO" id="GO:0043525">
    <property type="term" value="P:positive regulation of neuron apoptotic process"/>
    <property type="evidence" value="ECO:0007669"/>
    <property type="project" value="TreeGrafter"/>
</dbReference>
<dbReference type="PRINTS" id="PR00376">
    <property type="entry name" value="IL1BCENZYME"/>
</dbReference>
<dbReference type="InterPro" id="IPR015917">
    <property type="entry name" value="Pept_C14A"/>
</dbReference>
<feature type="domain" description="Caspase family p20" evidence="5">
    <location>
        <begin position="226"/>
        <end position="348"/>
    </location>
</feature>
<accession>A0A8S9XJ67</accession>
<evidence type="ECO:0000313" key="7">
    <source>
        <dbReference type="Proteomes" id="UP000466442"/>
    </source>
</evidence>
<reference evidence="6" key="1">
    <citation type="journal article" date="2021" name="Mol. Ecol. Resour.">
        <title>Apolygus lucorum genome provides insights into omnivorousness and mesophyll feeding.</title>
        <authorList>
            <person name="Liu Y."/>
            <person name="Liu H."/>
            <person name="Wang H."/>
            <person name="Huang T."/>
            <person name="Liu B."/>
            <person name="Yang B."/>
            <person name="Yin L."/>
            <person name="Li B."/>
            <person name="Zhang Y."/>
            <person name="Zhang S."/>
            <person name="Jiang F."/>
            <person name="Zhang X."/>
            <person name="Ren Y."/>
            <person name="Wang B."/>
            <person name="Wang S."/>
            <person name="Lu Y."/>
            <person name="Wu K."/>
            <person name="Fan W."/>
            <person name="Wang G."/>
        </authorList>
    </citation>
    <scope>NUCLEOTIDE SEQUENCE</scope>
    <source>
        <strain evidence="6">12Hb</strain>
    </source>
</reference>
<proteinExistence type="inferred from homology"/>
<feature type="compositionally biased region" description="Low complexity" evidence="3">
    <location>
        <begin position="108"/>
        <end position="131"/>
    </location>
</feature>
<name>A0A8S9XJ67_APOLU</name>
<organism evidence="6 7">
    <name type="scientific">Apolygus lucorum</name>
    <name type="common">Small green plant bug</name>
    <name type="synonym">Lygocoris lucorum</name>
    <dbReference type="NCBI Taxonomy" id="248454"/>
    <lineage>
        <taxon>Eukaryota</taxon>
        <taxon>Metazoa</taxon>
        <taxon>Ecdysozoa</taxon>
        <taxon>Arthropoda</taxon>
        <taxon>Hexapoda</taxon>
        <taxon>Insecta</taxon>
        <taxon>Pterygota</taxon>
        <taxon>Neoptera</taxon>
        <taxon>Paraneoptera</taxon>
        <taxon>Hemiptera</taxon>
        <taxon>Heteroptera</taxon>
        <taxon>Panheteroptera</taxon>
        <taxon>Cimicomorpha</taxon>
        <taxon>Miridae</taxon>
        <taxon>Mirini</taxon>
        <taxon>Apolygus</taxon>
    </lineage>
</organism>
<dbReference type="Proteomes" id="UP000466442">
    <property type="component" value="Unassembled WGS sequence"/>
</dbReference>
<sequence length="499" mass="55825">MDYNFKENVNMVDKCQSIKIKKEVSVSDICSTLDGSSFHSEFSFAEYNSTTVFSHSYDGDDEVFLDTEEGAEERVCHRRVPRTRRVSDVIDCLGELPSPVSSKESTHFPFPDFNEPFPSSPNPSSSRFQSPPVTPGSDLGYYSTVGTPPSLLNFKYSWSSLNSPAMERPISDQTDGKVTGAEKNDDTDAKPTNSIDAIERYSYRVTVEGSMPVERDSDEYNMNHERRGVSVVLNHDTFTTEPPRKGSDVDVEALTEAHEALGFEVKVYNNSTVDQIKTLIWELSKADYSDCDCFCLTVLTHGMDRNILHAFDGLYAAEYLWHPFASDNCVTLAGKPKLFFIQACRGTKLDGGTRLVRHHTSETDSSSNSYKIPSMADFLIVHSTTEGFYSWRNPEMGTWFIQALCQVVKDRHETTDLLKMMTIVARKVALDFESFNDLYAERHGQKQVPNIMSTLIRDLRTERPHRVLAFSAGGAVSDGAWDDELGVGWAIRVGTGSAA</sequence>
<evidence type="ECO:0000313" key="6">
    <source>
        <dbReference type="EMBL" id="KAF6208604.1"/>
    </source>
</evidence>
<dbReference type="GO" id="GO:0005737">
    <property type="term" value="C:cytoplasm"/>
    <property type="evidence" value="ECO:0007669"/>
    <property type="project" value="TreeGrafter"/>
</dbReference>
<feature type="domain" description="Caspase family p10" evidence="4">
    <location>
        <begin position="368"/>
        <end position="459"/>
    </location>
</feature>
<comment type="caution">
    <text evidence="6">The sequence shown here is derived from an EMBL/GenBank/DDBJ whole genome shotgun (WGS) entry which is preliminary data.</text>
</comment>
<dbReference type="GO" id="GO:0006915">
    <property type="term" value="P:apoptotic process"/>
    <property type="evidence" value="ECO:0007669"/>
    <property type="project" value="TreeGrafter"/>
</dbReference>
<keyword evidence="7" id="KW-1185">Reference proteome</keyword>
<dbReference type="EMBL" id="WIXP02000007">
    <property type="protein sequence ID" value="KAF6208604.1"/>
    <property type="molecule type" value="Genomic_DNA"/>
</dbReference>
<dbReference type="OrthoDB" id="6116485at2759"/>
<dbReference type="PROSITE" id="PS01122">
    <property type="entry name" value="CASPASE_CYS"/>
    <property type="match status" value="1"/>
</dbReference>
<dbReference type="GO" id="GO:0006508">
    <property type="term" value="P:proteolysis"/>
    <property type="evidence" value="ECO:0007669"/>
    <property type="project" value="InterPro"/>
</dbReference>
<dbReference type="SUPFAM" id="SSF52129">
    <property type="entry name" value="Caspase-like"/>
    <property type="match status" value="1"/>
</dbReference>
<dbReference type="Pfam" id="PF00656">
    <property type="entry name" value="Peptidase_C14"/>
    <property type="match status" value="1"/>
</dbReference>
<dbReference type="Gene3D" id="3.40.50.1460">
    <property type="match status" value="1"/>
</dbReference>
<dbReference type="InterPro" id="IPR002138">
    <property type="entry name" value="Pept_C14_p10"/>
</dbReference>
<dbReference type="CDD" id="cd00032">
    <property type="entry name" value="CASc"/>
    <property type="match status" value="1"/>
</dbReference>
<evidence type="ECO:0000259" key="5">
    <source>
        <dbReference type="PROSITE" id="PS50208"/>
    </source>
</evidence>
<dbReference type="PROSITE" id="PS50207">
    <property type="entry name" value="CASPASE_P10"/>
    <property type="match status" value="1"/>
</dbReference>
<gene>
    <name evidence="6" type="ORF">GE061_017062</name>
</gene>
<evidence type="ECO:0000256" key="1">
    <source>
        <dbReference type="ARBA" id="ARBA00010134"/>
    </source>
</evidence>
<dbReference type="PROSITE" id="PS50208">
    <property type="entry name" value="CASPASE_P20"/>
    <property type="match status" value="1"/>
</dbReference>
<dbReference type="AlphaFoldDB" id="A0A8S9XJ67"/>
<evidence type="ECO:0008006" key="8">
    <source>
        <dbReference type="Google" id="ProtNLM"/>
    </source>
</evidence>
<evidence type="ECO:0000259" key="4">
    <source>
        <dbReference type="PROSITE" id="PS50207"/>
    </source>
</evidence>
<feature type="region of interest" description="Disordered" evidence="3">
    <location>
        <begin position="166"/>
        <end position="192"/>
    </location>
</feature>